<reference evidence="2" key="1">
    <citation type="submission" date="2016-01" db="EMBL/GenBank/DDBJ databases">
        <authorList>
            <person name="Peeters C."/>
        </authorList>
    </citation>
    <scope>NUCLEOTIDE SEQUENCE [LARGE SCALE GENOMIC DNA]</scope>
    <source>
        <strain evidence="2">LMG 29325</strain>
    </source>
</reference>
<dbReference type="PROSITE" id="PS51257">
    <property type="entry name" value="PROKAR_LIPOPROTEIN"/>
    <property type="match status" value="1"/>
</dbReference>
<dbReference type="EMBL" id="FCOJ02000010">
    <property type="protein sequence ID" value="SAK53931.1"/>
    <property type="molecule type" value="Genomic_DNA"/>
</dbReference>
<evidence type="ECO:0000313" key="3">
    <source>
        <dbReference type="Proteomes" id="UP000054596"/>
    </source>
</evidence>
<accession>A0A158A7W0</accession>
<dbReference type="OrthoDB" id="8965801at2"/>
<dbReference type="RefSeq" id="WP_086966839.1">
    <property type="nucleotide sequence ID" value="NZ_FCOJ02000010.1"/>
</dbReference>
<gene>
    <name evidence="2" type="ORF">AWB82_01876</name>
</gene>
<feature type="signal peptide" evidence="1">
    <location>
        <begin position="1"/>
        <end position="17"/>
    </location>
</feature>
<dbReference type="Proteomes" id="UP000054596">
    <property type="component" value="Unassembled WGS sequence"/>
</dbReference>
<evidence type="ECO:0008006" key="4">
    <source>
        <dbReference type="Google" id="ProtNLM"/>
    </source>
</evidence>
<evidence type="ECO:0000313" key="2">
    <source>
        <dbReference type="EMBL" id="SAK53931.1"/>
    </source>
</evidence>
<comment type="caution">
    <text evidence="2">The sequence shown here is derived from an EMBL/GenBank/DDBJ whole genome shotgun (WGS) entry which is preliminary data.</text>
</comment>
<evidence type="ECO:0000256" key="1">
    <source>
        <dbReference type="SAM" id="SignalP"/>
    </source>
</evidence>
<keyword evidence="1" id="KW-0732">Signal</keyword>
<dbReference type="AlphaFoldDB" id="A0A158A7W0"/>
<sequence length="113" mass="11497">MKLIPLLGLTIAISACAAQPVANVQQVGTSQKAPNVVAQCIAQKWADKSQQQVVSQDTLANDKGVDVYVPGQQPPNGAAAVVHPAWSGSGTWVGFRASGAAGSQSTGDIQACL</sequence>
<keyword evidence="3" id="KW-1185">Reference proteome</keyword>
<organism evidence="2 3">
    <name type="scientific">Caballeronia glebae</name>
    <dbReference type="NCBI Taxonomy" id="1777143"/>
    <lineage>
        <taxon>Bacteria</taxon>
        <taxon>Pseudomonadati</taxon>
        <taxon>Pseudomonadota</taxon>
        <taxon>Betaproteobacteria</taxon>
        <taxon>Burkholderiales</taxon>
        <taxon>Burkholderiaceae</taxon>
        <taxon>Caballeronia</taxon>
    </lineage>
</organism>
<name>A0A158A7W0_9BURK</name>
<feature type="chain" id="PRO_5007620185" description="Lipoprotein" evidence="1">
    <location>
        <begin position="18"/>
        <end position="113"/>
    </location>
</feature>
<proteinExistence type="predicted"/>
<protein>
    <recommendedName>
        <fullName evidence="4">Lipoprotein</fullName>
    </recommendedName>
</protein>